<dbReference type="Proteomes" id="UP001623330">
    <property type="component" value="Unassembled WGS sequence"/>
</dbReference>
<evidence type="ECO:0000313" key="1">
    <source>
        <dbReference type="EMBL" id="KAL3231211.1"/>
    </source>
</evidence>
<sequence>MVSTCISDIFHSKLLTIENNVETVDIIGADQRSFVFIKSTERTEKLDITFHGLGGTDDFGLTSYFLVDNSLSMGPLQLIMTGGVFNVQSNGYFSAVYGTEGTESTAYFGYNEYL</sequence>
<dbReference type="EMBL" id="JBEVYD010000008">
    <property type="protein sequence ID" value="KAL3231211.1"/>
    <property type="molecule type" value="Genomic_DNA"/>
</dbReference>
<gene>
    <name evidence="1" type="ORF">RNJ44_00850</name>
</gene>
<organism evidence="1 2">
    <name type="scientific">Nakaseomyces bracarensis</name>
    <dbReference type="NCBI Taxonomy" id="273131"/>
    <lineage>
        <taxon>Eukaryota</taxon>
        <taxon>Fungi</taxon>
        <taxon>Dikarya</taxon>
        <taxon>Ascomycota</taxon>
        <taxon>Saccharomycotina</taxon>
        <taxon>Saccharomycetes</taxon>
        <taxon>Saccharomycetales</taxon>
        <taxon>Saccharomycetaceae</taxon>
        <taxon>Nakaseomyces</taxon>
    </lineage>
</organism>
<evidence type="ECO:0000313" key="2">
    <source>
        <dbReference type="Proteomes" id="UP001623330"/>
    </source>
</evidence>
<comment type="caution">
    <text evidence="1">The sequence shown here is derived from an EMBL/GenBank/DDBJ whole genome shotgun (WGS) entry which is preliminary data.</text>
</comment>
<keyword evidence="2" id="KW-1185">Reference proteome</keyword>
<proteinExistence type="predicted"/>
<name>A0ABR4NS97_9SACH</name>
<accession>A0ABR4NS97</accession>
<reference evidence="1 2" key="1">
    <citation type="submission" date="2024-05" db="EMBL/GenBank/DDBJ databases">
        <title>Long read based assembly of the Candida bracarensis genome reveals expanded adhesin content.</title>
        <authorList>
            <person name="Marcet-Houben M."/>
            <person name="Ksiezopolska E."/>
            <person name="Gabaldon T."/>
        </authorList>
    </citation>
    <scope>NUCLEOTIDE SEQUENCE [LARGE SCALE GENOMIC DNA]</scope>
    <source>
        <strain evidence="1 2">CBM6</strain>
    </source>
</reference>
<protein>
    <submittedName>
        <fullName evidence="1">Uncharacterized protein</fullName>
    </submittedName>
</protein>